<dbReference type="SMART" id="SM00052">
    <property type="entry name" value="EAL"/>
    <property type="match status" value="1"/>
</dbReference>
<dbReference type="InterPro" id="IPR000014">
    <property type="entry name" value="PAS"/>
</dbReference>
<dbReference type="InterPro" id="IPR001633">
    <property type="entry name" value="EAL_dom"/>
</dbReference>
<dbReference type="PROSITE" id="PS50112">
    <property type="entry name" value="PAS"/>
    <property type="match status" value="1"/>
</dbReference>
<dbReference type="SUPFAM" id="SSF55073">
    <property type="entry name" value="Nucleotide cyclase"/>
    <property type="match status" value="1"/>
</dbReference>
<name>A0A7C5Q962_AQUAO</name>
<dbReference type="PROSITE" id="PS50883">
    <property type="entry name" value="EAL"/>
    <property type="match status" value="1"/>
</dbReference>
<dbReference type="SUPFAM" id="SSF141868">
    <property type="entry name" value="EAL domain-like"/>
    <property type="match status" value="1"/>
</dbReference>
<dbReference type="Pfam" id="PF00990">
    <property type="entry name" value="GGDEF"/>
    <property type="match status" value="1"/>
</dbReference>
<dbReference type="Gene3D" id="3.30.450.20">
    <property type="entry name" value="PAS domain"/>
    <property type="match status" value="1"/>
</dbReference>
<dbReference type="PANTHER" id="PTHR44757">
    <property type="entry name" value="DIGUANYLATE CYCLASE DGCP"/>
    <property type="match status" value="1"/>
</dbReference>
<dbReference type="InterPro" id="IPR029787">
    <property type="entry name" value="Nucleotide_cyclase"/>
</dbReference>
<dbReference type="PROSITE" id="PS50887">
    <property type="entry name" value="GGDEF"/>
    <property type="match status" value="1"/>
</dbReference>
<sequence length="572" mass="65037">MNGGRDQGRKIQKLQEKLHIVSKILEHMKEGVVILDSRGRIKAVNRAFLKITGLGHDQLYGREIQDLDLKWEGFASFEELLRAMREKKTWQGEVWGVHRDGTVFTSEVSLVKADEEEGIYVALFLDTSDRRNLEDSLRSLSHYDPVTGLPNRALLYDHLSYTLFRAKGRDKLVGVVFFDIDNFKLINDTLGHEIGDKLLKAFARRLASHFPSGTLVSRFGGDEFVVVLPLMDRVEDVEELVSSFVRGSTNPFYIDSQKIYVTVTAGISVFPMDGCDPQTLLRNADIAMHHAKELGKSSYRFFTDELNLKVTERFSLEAELRDALEKEEFVLYYQPIFDLNENHIVCAEALLRWHHPDKGVILPGRFIEVAEEVDLITPIGEWVLRKACADGRKLHEEGFPLRIAINISANQLSVRGFPSLLKEVVLETGFDPRYLEVEITESALMKNKQEAAKILKELRDMGVNIAIDDFGTSYSSLNYLKFFPVNKLKIDRSFIGDIMSDPNDVAIATTIIAIAHNLGLKATAEGVETEEQLIFLKLWQCDEAQGFYFSPPVTMDRLLELLRSESFRIKDV</sequence>
<dbReference type="InterPro" id="IPR035965">
    <property type="entry name" value="PAS-like_dom_sf"/>
</dbReference>
<dbReference type="InterPro" id="IPR052155">
    <property type="entry name" value="Biofilm_reg_signaling"/>
</dbReference>
<dbReference type="SMART" id="SM00091">
    <property type="entry name" value="PAS"/>
    <property type="match status" value="1"/>
</dbReference>
<feature type="domain" description="EAL" evidence="2">
    <location>
        <begin position="313"/>
        <end position="566"/>
    </location>
</feature>
<dbReference type="InterPro" id="IPR035919">
    <property type="entry name" value="EAL_sf"/>
</dbReference>
<dbReference type="CDD" id="cd00130">
    <property type="entry name" value="PAS"/>
    <property type="match status" value="1"/>
</dbReference>
<reference evidence="4" key="1">
    <citation type="journal article" date="2020" name="mSystems">
        <title>Genome- and Community-Level Interaction Insights into Carbon Utilization and Element Cycling Functions of Hydrothermarchaeota in Hydrothermal Sediment.</title>
        <authorList>
            <person name="Zhou Z."/>
            <person name="Liu Y."/>
            <person name="Xu W."/>
            <person name="Pan J."/>
            <person name="Luo Z.H."/>
            <person name="Li M."/>
        </authorList>
    </citation>
    <scope>NUCLEOTIDE SEQUENCE [LARGE SCALE GENOMIC DNA]</scope>
    <source>
        <strain evidence="4">HyVt-501</strain>
    </source>
</reference>
<organism evidence="4">
    <name type="scientific">Aquifex aeolicus</name>
    <dbReference type="NCBI Taxonomy" id="63363"/>
    <lineage>
        <taxon>Bacteria</taxon>
        <taxon>Pseudomonadati</taxon>
        <taxon>Aquificota</taxon>
        <taxon>Aquificia</taxon>
        <taxon>Aquificales</taxon>
        <taxon>Aquificaceae</taxon>
        <taxon>Aquifex</taxon>
    </lineage>
</organism>
<dbReference type="InterPro" id="IPR000160">
    <property type="entry name" value="GGDEF_dom"/>
</dbReference>
<feature type="domain" description="PAS" evidence="1">
    <location>
        <begin position="17"/>
        <end position="62"/>
    </location>
</feature>
<dbReference type="PANTHER" id="PTHR44757:SF2">
    <property type="entry name" value="BIOFILM ARCHITECTURE MAINTENANCE PROTEIN MBAA"/>
    <property type="match status" value="1"/>
</dbReference>
<accession>A0A7C5Q962</accession>
<evidence type="ECO:0000259" key="3">
    <source>
        <dbReference type="PROSITE" id="PS50887"/>
    </source>
</evidence>
<dbReference type="NCBIfam" id="TIGR00254">
    <property type="entry name" value="GGDEF"/>
    <property type="match status" value="1"/>
</dbReference>
<dbReference type="SMART" id="SM00267">
    <property type="entry name" value="GGDEF"/>
    <property type="match status" value="1"/>
</dbReference>
<dbReference type="Pfam" id="PF00563">
    <property type="entry name" value="EAL"/>
    <property type="match status" value="1"/>
</dbReference>
<dbReference type="CDD" id="cd01948">
    <property type="entry name" value="EAL"/>
    <property type="match status" value="1"/>
</dbReference>
<dbReference type="SUPFAM" id="SSF55785">
    <property type="entry name" value="PYP-like sensor domain (PAS domain)"/>
    <property type="match status" value="1"/>
</dbReference>
<dbReference type="Proteomes" id="UP000885792">
    <property type="component" value="Unassembled WGS sequence"/>
</dbReference>
<evidence type="ECO:0000259" key="2">
    <source>
        <dbReference type="PROSITE" id="PS50883"/>
    </source>
</evidence>
<dbReference type="Gene3D" id="3.30.70.270">
    <property type="match status" value="1"/>
</dbReference>
<dbReference type="AlphaFoldDB" id="A0A7C5Q962"/>
<protein>
    <submittedName>
        <fullName evidence="4">EAL domain-containing protein</fullName>
    </submittedName>
</protein>
<feature type="domain" description="GGDEF" evidence="3">
    <location>
        <begin position="171"/>
        <end position="304"/>
    </location>
</feature>
<dbReference type="InterPro" id="IPR043128">
    <property type="entry name" value="Rev_trsase/Diguanyl_cyclase"/>
</dbReference>
<proteinExistence type="predicted"/>
<dbReference type="NCBIfam" id="TIGR00229">
    <property type="entry name" value="sensory_box"/>
    <property type="match status" value="1"/>
</dbReference>
<evidence type="ECO:0000313" key="4">
    <source>
        <dbReference type="EMBL" id="HHJ64575.1"/>
    </source>
</evidence>
<gene>
    <name evidence="4" type="ORF">ENJ61_06670</name>
</gene>
<comment type="caution">
    <text evidence="4">The sequence shown here is derived from an EMBL/GenBank/DDBJ whole genome shotgun (WGS) entry which is preliminary data.</text>
</comment>
<dbReference type="CDD" id="cd01949">
    <property type="entry name" value="GGDEF"/>
    <property type="match status" value="1"/>
</dbReference>
<evidence type="ECO:0000259" key="1">
    <source>
        <dbReference type="PROSITE" id="PS50112"/>
    </source>
</evidence>
<dbReference type="Pfam" id="PF13426">
    <property type="entry name" value="PAS_9"/>
    <property type="match status" value="1"/>
</dbReference>
<dbReference type="Gene3D" id="3.20.20.450">
    <property type="entry name" value="EAL domain"/>
    <property type="match status" value="1"/>
</dbReference>
<dbReference type="EMBL" id="DRNB01000242">
    <property type="protein sequence ID" value="HHJ64575.1"/>
    <property type="molecule type" value="Genomic_DNA"/>
</dbReference>